<dbReference type="InterPro" id="IPR015910">
    <property type="entry name" value="I/U_nuclsd_hydro_CS"/>
</dbReference>
<dbReference type="Pfam" id="PF01156">
    <property type="entry name" value="IU_nuc_hydro"/>
    <property type="match status" value="1"/>
</dbReference>
<evidence type="ECO:0000256" key="2">
    <source>
        <dbReference type="ARBA" id="ARBA00023295"/>
    </source>
</evidence>
<dbReference type="RefSeq" id="WP_006781301.1">
    <property type="nucleotide sequence ID" value="NZ_CP040506.1"/>
</dbReference>
<protein>
    <recommendedName>
        <fullName evidence="3">Inosine/uridine-preferring nucleoside hydrolase domain-containing protein</fullName>
    </recommendedName>
</protein>
<evidence type="ECO:0000256" key="1">
    <source>
        <dbReference type="ARBA" id="ARBA00022801"/>
    </source>
</evidence>
<comment type="caution">
    <text evidence="4">The sequence shown here is derived from an EMBL/GenBank/DDBJ whole genome shotgun (WGS) entry which is preliminary data.</text>
</comment>
<sequence length="325" mass="34671">MMKVILDVDTGTDDAIAIMLALLSPELDVIGICSVNGNRGIEFTTENTLRVVEYLGAAQVPVHRGCVLPMVSTLSPGRRINIPYTGPEDPEDNVHGDYVDLPPATIKPAPGNAVSWLIDTLMESEGDITLVPVGPLTNIAMALRAEPAIAEKIKQIVLMGGGCREANITPSAEFNFWIDPEAAKIVFGSGCDITVVPLDATHAAAISIEDAKELRRMGTKASVMTADIIEHRWNGYKNWQPMDDINTVPVHDALAVCAVLNPQVLSPVVPVHADIDIGGGASDGQSIFDLDRRIKRAVPNVKVALGADRALFSKMLKEILGGNGS</sequence>
<dbReference type="AlphaFoldDB" id="G5IIJ3"/>
<evidence type="ECO:0000259" key="3">
    <source>
        <dbReference type="Pfam" id="PF01156"/>
    </source>
</evidence>
<feature type="domain" description="Inosine/uridine-preferring nucleoside hydrolase" evidence="3">
    <location>
        <begin position="4"/>
        <end position="313"/>
    </location>
</feature>
<organism evidence="4 5">
    <name type="scientific">Hungatella hathewayi WAL-18680</name>
    <dbReference type="NCBI Taxonomy" id="742737"/>
    <lineage>
        <taxon>Bacteria</taxon>
        <taxon>Bacillati</taxon>
        <taxon>Bacillota</taxon>
        <taxon>Clostridia</taxon>
        <taxon>Lachnospirales</taxon>
        <taxon>Lachnospiraceae</taxon>
        <taxon>Hungatella</taxon>
    </lineage>
</organism>
<dbReference type="PROSITE" id="PS01247">
    <property type="entry name" value="IUNH"/>
    <property type="match status" value="1"/>
</dbReference>
<accession>G5IIJ3</accession>
<gene>
    <name evidence="4" type="ORF">HMPREF9473_03321</name>
</gene>
<dbReference type="InterPro" id="IPR001910">
    <property type="entry name" value="Inosine/uridine_hydrolase_dom"/>
</dbReference>
<evidence type="ECO:0000313" key="4">
    <source>
        <dbReference type="EMBL" id="EHI58628.1"/>
    </source>
</evidence>
<dbReference type="PANTHER" id="PTHR12304:SF4">
    <property type="entry name" value="URIDINE NUCLEOSIDASE"/>
    <property type="match status" value="1"/>
</dbReference>
<evidence type="ECO:0000313" key="5">
    <source>
        <dbReference type="Proteomes" id="UP000005384"/>
    </source>
</evidence>
<dbReference type="PATRIC" id="fig|742737.3.peg.3300"/>
<dbReference type="GO" id="GO:0006152">
    <property type="term" value="P:purine nucleoside catabolic process"/>
    <property type="evidence" value="ECO:0007669"/>
    <property type="project" value="TreeGrafter"/>
</dbReference>
<dbReference type="PANTHER" id="PTHR12304">
    <property type="entry name" value="INOSINE-URIDINE PREFERRING NUCLEOSIDE HYDROLASE"/>
    <property type="match status" value="1"/>
</dbReference>
<dbReference type="GO" id="GO:0005829">
    <property type="term" value="C:cytosol"/>
    <property type="evidence" value="ECO:0007669"/>
    <property type="project" value="TreeGrafter"/>
</dbReference>
<dbReference type="Gene3D" id="3.90.245.10">
    <property type="entry name" value="Ribonucleoside hydrolase-like"/>
    <property type="match status" value="1"/>
</dbReference>
<keyword evidence="2" id="KW-0326">Glycosidase</keyword>
<reference evidence="4 5" key="1">
    <citation type="submission" date="2011-08" db="EMBL/GenBank/DDBJ databases">
        <title>The Genome Sequence of Clostridium hathewayi WAL-18680.</title>
        <authorList>
            <consortium name="The Broad Institute Genome Sequencing Platform"/>
            <person name="Earl A."/>
            <person name="Ward D."/>
            <person name="Feldgarden M."/>
            <person name="Gevers D."/>
            <person name="Finegold S.M."/>
            <person name="Summanen P.H."/>
            <person name="Molitoris D.R."/>
            <person name="Song M."/>
            <person name="Daigneault M."/>
            <person name="Allen-Vercoe E."/>
            <person name="Young S.K."/>
            <person name="Zeng Q."/>
            <person name="Gargeya S."/>
            <person name="Fitzgerald M."/>
            <person name="Haas B."/>
            <person name="Abouelleil A."/>
            <person name="Alvarado L."/>
            <person name="Arachchi H.M."/>
            <person name="Berlin A."/>
            <person name="Brown A."/>
            <person name="Chapman S.B."/>
            <person name="Chen Z."/>
            <person name="Dunbar C."/>
            <person name="Freedman E."/>
            <person name="Gearin G."/>
            <person name="Gellesch M."/>
            <person name="Goldberg J."/>
            <person name="Griggs A."/>
            <person name="Gujja S."/>
            <person name="Heiman D."/>
            <person name="Howarth C."/>
            <person name="Larson L."/>
            <person name="Lui A."/>
            <person name="MacDonald P.J.P."/>
            <person name="Montmayeur A."/>
            <person name="Murphy C."/>
            <person name="Neiman D."/>
            <person name="Pearson M."/>
            <person name="Priest M."/>
            <person name="Roberts A."/>
            <person name="Saif S."/>
            <person name="Shea T."/>
            <person name="Shenoy N."/>
            <person name="Sisk P."/>
            <person name="Stolte C."/>
            <person name="Sykes S."/>
            <person name="Wortman J."/>
            <person name="Nusbaum C."/>
            <person name="Birren B."/>
        </authorList>
    </citation>
    <scope>NUCLEOTIDE SEQUENCE [LARGE SCALE GENOMIC DNA]</scope>
    <source>
        <strain evidence="4 5">WAL-18680</strain>
    </source>
</reference>
<dbReference type="InterPro" id="IPR036452">
    <property type="entry name" value="Ribo_hydro-like"/>
</dbReference>
<dbReference type="Proteomes" id="UP000005384">
    <property type="component" value="Unassembled WGS sequence"/>
</dbReference>
<dbReference type="HOGENOM" id="CLU_036838_2_0_9"/>
<keyword evidence="1" id="KW-0378">Hydrolase</keyword>
<dbReference type="GO" id="GO:0008477">
    <property type="term" value="F:purine nucleosidase activity"/>
    <property type="evidence" value="ECO:0007669"/>
    <property type="project" value="TreeGrafter"/>
</dbReference>
<dbReference type="OrthoDB" id="9797882at2"/>
<name>G5IIJ3_9FIRM</name>
<dbReference type="InterPro" id="IPR023186">
    <property type="entry name" value="IUNH"/>
</dbReference>
<dbReference type="GO" id="GO:0045437">
    <property type="term" value="F:uridine nucleosidase activity"/>
    <property type="evidence" value="ECO:0007669"/>
    <property type="project" value="UniProtKB-ARBA"/>
</dbReference>
<dbReference type="SUPFAM" id="SSF53590">
    <property type="entry name" value="Nucleoside hydrolase"/>
    <property type="match status" value="1"/>
</dbReference>
<proteinExistence type="predicted"/>
<keyword evidence="5" id="KW-1185">Reference proteome</keyword>
<dbReference type="EMBL" id="ADLN01000092">
    <property type="protein sequence ID" value="EHI58628.1"/>
    <property type="molecule type" value="Genomic_DNA"/>
</dbReference>